<feature type="region of interest" description="Disordered" evidence="1">
    <location>
        <begin position="261"/>
        <end position="286"/>
    </location>
</feature>
<evidence type="ECO:0000256" key="1">
    <source>
        <dbReference type="SAM" id="MobiDB-lite"/>
    </source>
</evidence>
<evidence type="ECO:0000313" key="3">
    <source>
        <dbReference type="EMBL" id="SJL09010.1"/>
    </source>
</evidence>
<dbReference type="Pfam" id="PF17667">
    <property type="entry name" value="Pkinase_fungal"/>
    <property type="match status" value="1"/>
</dbReference>
<dbReference type="EMBL" id="FUEG01000010">
    <property type="protein sequence ID" value="SJL09010.1"/>
    <property type="molecule type" value="Genomic_DNA"/>
</dbReference>
<dbReference type="InterPro" id="IPR040976">
    <property type="entry name" value="Pkinase_fungal"/>
</dbReference>
<proteinExistence type="predicted"/>
<dbReference type="PANTHER" id="PTHR38248:SF2">
    <property type="entry name" value="FUNK1 11"/>
    <property type="match status" value="1"/>
</dbReference>
<dbReference type="PANTHER" id="PTHR38248">
    <property type="entry name" value="FUNK1 6"/>
    <property type="match status" value="1"/>
</dbReference>
<dbReference type="AlphaFoldDB" id="A0A284RJS8"/>
<evidence type="ECO:0000313" key="4">
    <source>
        <dbReference type="Proteomes" id="UP000219338"/>
    </source>
</evidence>
<feature type="compositionally biased region" description="Basic and acidic residues" evidence="1">
    <location>
        <begin position="264"/>
        <end position="275"/>
    </location>
</feature>
<dbReference type="STRING" id="47428.A0A284RJS8"/>
<dbReference type="InterPro" id="IPR011009">
    <property type="entry name" value="Kinase-like_dom_sf"/>
</dbReference>
<dbReference type="OMA" id="IFRCHHW"/>
<dbReference type="OrthoDB" id="5569250at2759"/>
<dbReference type="SUPFAM" id="SSF56112">
    <property type="entry name" value="Protein kinase-like (PK-like)"/>
    <property type="match status" value="1"/>
</dbReference>
<feature type="domain" description="Protein kinase" evidence="2">
    <location>
        <begin position="511"/>
        <end position="881"/>
    </location>
</feature>
<feature type="region of interest" description="Disordered" evidence="1">
    <location>
        <begin position="13"/>
        <end position="108"/>
    </location>
</feature>
<keyword evidence="4" id="KW-1185">Reference proteome</keyword>
<name>A0A284RJS8_ARMOS</name>
<protein>
    <recommendedName>
        <fullName evidence="2">Protein kinase domain-containing protein</fullName>
    </recommendedName>
</protein>
<dbReference type="InterPro" id="IPR000719">
    <property type="entry name" value="Prot_kinase_dom"/>
</dbReference>
<dbReference type="GO" id="GO:0005524">
    <property type="term" value="F:ATP binding"/>
    <property type="evidence" value="ECO:0007669"/>
    <property type="project" value="InterPro"/>
</dbReference>
<gene>
    <name evidence="3" type="ORF">ARMOST_12386</name>
</gene>
<accession>A0A284RJS8</accession>
<dbReference type="GO" id="GO:0004672">
    <property type="term" value="F:protein kinase activity"/>
    <property type="evidence" value="ECO:0007669"/>
    <property type="project" value="InterPro"/>
</dbReference>
<feature type="region of interest" description="Disordered" evidence="1">
    <location>
        <begin position="313"/>
        <end position="384"/>
    </location>
</feature>
<sequence length="909" mass="102804">MAVIIFIGAPPPPYLLMDPFRPTKKPPTNRYHSQSRARRRDASGTSEQSSGDEEALQSRVDPLLPSPQADGAETPRTPPPDDATKPASWITGRTPYSRGTNSLQVVEPSKSIGPVDEYLQEDLRHRVFMNFDTFLQTILLLPANWRTEYKSAIDEVLADKDFDQLLNAYLEKANILSVDHDREKRLYRPHAKMHNRAIDVLQAHPKTTVSDADVVHIIRSDPLAVRGCTEQLKPDIVGMLIQIFASATDSASLVALEEYGQAQDADKKDKQRQESKPLAPDHIPAWPQLTDAVEMKAVDNALDEGTNAIRLLTDGKDPLKPVPRKKRIVNPRAVPANLTSEDEEDADGTPSAPSAASSMTKKRKSDRNEDEPSSKVSRRSYNSQATASVRRTLCAINKSGHARNLPNDEEARIQCAKYAMQILSSAGLRSHTLVTLIDRDRLQLKYYDRSSIVVSQAIDIADKEERRLFVAMLIGCHRLTLRQRGILHDILEDPYIKSYGKMKGKNPVNLFNGLKMTLQGADGTDIFLTLGDIIHRQRGLIGRNTCVVLAHSSAWPNRDLVVKISWPGVYRDSEKKLMDAAKAKADEMAGEGKTHWVLDHLPEILHSQDFRFNDEDSPQKRLMELLVEAKYADKKTFIYEERLLRITVSERLFPITDLTDVKDIAQVFFDIFRCHHWLYENAKILHRDMSLNNMMYRKRKDNRKRKFRILGVLNDFDLSSLIPLQEAASLHRTGTPPYMAFDLLGQSDVGHLYRHDVEAFYYVLLILCSRYEIVQSAEGKAMKELSSDKKDMPFEEWYDRTKSWKTLANAKLTFFAGLEPISPSASFSAFLPWLDTIRFLFRKGISALADSKTDLSRTLLPSHLKQQGTMQPSAPFDNETLGGYIISNQILEIISQIDGHSLTDLNDHS</sequence>
<organism evidence="3 4">
    <name type="scientific">Armillaria ostoyae</name>
    <name type="common">Armillaria root rot fungus</name>
    <dbReference type="NCBI Taxonomy" id="47428"/>
    <lineage>
        <taxon>Eukaryota</taxon>
        <taxon>Fungi</taxon>
        <taxon>Dikarya</taxon>
        <taxon>Basidiomycota</taxon>
        <taxon>Agaricomycotina</taxon>
        <taxon>Agaricomycetes</taxon>
        <taxon>Agaricomycetidae</taxon>
        <taxon>Agaricales</taxon>
        <taxon>Marasmiineae</taxon>
        <taxon>Physalacriaceae</taxon>
        <taxon>Armillaria</taxon>
    </lineage>
</organism>
<dbReference type="Proteomes" id="UP000219338">
    <property type="component" value="Unassembled WGS sequence"/>
</dbReference>
<reference evidence="4" key="1">
    <citation type="journal article" date="2017" name="Nat. Ecol. Evol.">
        <title>Genome expansion and lineage-specific genetic innovations in the forest pathogenic fungi Armillaria.</title>
        <authorList>
            <person name="Sipos G."/>
            <person name="Prasanna A.N."/>
            <person name="Walter M.C."/>
            <person name="O'Connor E."/>
            <person name="Balint B."/>
            <person name="Krizsan K."/>
            <person name="Kiss B."/>
            <person name="Hess J."/>
            <person name="Varga T."/>
            <person name="Slot J."/>
            <person name="Riley R."/>
            <person name="Boka B."/>
            <person name="Rigling D."/>
            <person name="Barry K."/>
            <person name="Lee J."/>
            <person name="Mihaltcheva S."/>
            <person name="LaButti K."/>
            <person name="Lipzen A."/>
            <person name="Waldron R."/>
            <person name="Moloney N.M."/>
            <person name="Sperisen C."/>
            <person name="Kredics L."/>
            <person name="Vagvoelgyi C."/>
            <person name="Patrignani A."/>
            <person name="Fitzpatrick D."/>
            <person name="Nagy I."/>
            <person name="Doyle S."/>
            <person name="Anderson J.B."/>
            <person name="Grigoriev I.V."/>
            <person name="Gueldener U."/>
            <person name="Muensterkoetter M."/>
            <person name="Nagy L.G."/>
        </authorList>
    </citation>
    <scope>NUCLEOTIDE SEQUENCE [LARGE SCALE GENOMIC DNA]</scope>
    <source>
        <strain evidence="4">C18/9</strain>
    </source>
</reference>
<dbReference type="Gene3D" id="1.10.510.10">
    <property type="entry name" value="Transferase(Phosphotransferase) domain 1"/>
    <property type="match status" value="1"/>
</dbReference>
<evidence type="ECO:0000259" key="2">
    <source>
        <dbReference type="PROSITE" id="PS50011"/>
    </source>
</evidence>
<dbReference type="PROSITE" id="PS50011">
    <property type="entry name" value="PROTEIN_KINASE_DOM"/>
    <property type="match status" value="1"/>
</dbReference>